<sequence length="365" mass="39051">MSIQVQLKHRFDDLHLDVGFDAPAGVTALFGASGAGKTTVVNAVAGLLQPDQGLIRVGDTTLLATARGLSLPAHKRQIGYVFQEGRLFPHLSVQQNLRYGRWFARRRVARGQAHEARLVEMLGLGPLLARRPGDLSGGEKQRVAIGRALLSAPRLLLMDEPLAALDAPRKDEILPYLERLRDEAEVPILYVSHAISEIARLATTVAVLDRGQLRRAGPVQDLLSDPELAPIIGLRDTGALIAGRVVAHHDDGLSEVAAAGGRLFLPKVPTPVGDSLRVRVNAKDVMLSLERPEGISALNLLDCVVTSVRMGRGPGAFLQLQAGDAQILARVTKRSVEALGLRAGLRCHAVIKTVSVARADVGGRG</sequence>
<dbReference type="RefSeq" id="WP_058318349.1">
    <property type="nucleotide sequence ID" value="NZ_CYSF01000006.1"/>
</dbReference>
<dbReference type="AlphaFoldDB" id="A0A0P1GP22"/>
<feature type="domain" description="ABC transporter" evidence="10">
    <location>
        <begin position="1"/>
        <end position="235"/>
    </location>
</feature>
<dbReference type="GO" id="GO:0016887">
    <property type="term" value="F:ATP hydrolysis activity"/>
    <property type="evidence" value="ECO:0007669"/>
    <property type="project" value="InterPro"/>
</dbReference>
<dbReference type="GO" id="GO:0005524">
    <property type="term" value="F:ATP binding"/>
    <property type="evidence" value="ECO:0007669"/>
    <property type="project" value="UniProtKB-KW"/>
</dbReference>
<dbReference type="GO" id="GO:0140359">
    <property type="term" value="F:ABC-type transporter activity"/>
    <property type="evidence" value="ECO:0007669"/>
    <property type="project" value="InterPro"/>
</dbReference>
<dbReference type="InterPro" id="IPR027417">
    <property type="entry name" value="P-loop_NTPase"/>
</dbReference>
<keyword evidence="1" id="KW-0813">Transport</keyword>
<keyword evidence="8" id="KW-0472">Membrane</keyword>
<dbReference type="PROSITE" id="PS00211">
    <property type="entry name" value="ABC_TRANSPORTER_1"/>
    <property type="match status" value="1"/>
</dbReference>
<dbReference type="Pfam" id="PF03459">
    <property type="entry name" value="TOBE"/>
    <property type="match status" value="1"/>
</dbReference>
<dbReference type="SUPFAM" id="SSF52540">
    <property type="entry name" value="P-loop containing nucleoside triphosphate hydrolases"/>
    <property type="match status" value="1"/>
</dbReference>
<evidence type="ECO:0000256" key="4">
    <source>
        <dbReference type="ARBA" id="ARBA00022519"/>
    </source>
</evidence>
<evidence type="ECO:0000313" key="13">
    <source>
        <dbReference type="Proteomes" id="UP000051681"/>
    </source>
</evidence>
<evidence type="ECO:0000256" key="3">
    <source>
        <dbReference type="ARBA" id="ARBA00022505"/>
    </source>
</evidence>
<dbReference type="Pfam" id="PF00005">
    <property type="entry name" value="ABC_tran"/>
    <property type="match status" value="1"/>
</dbReference>
<evidence type="ECO:0000259" key="11">
    <source>
        <dbReference type="PROSITE" id="PS51866"/>
    </source>
</evidence>
<dbReference type="SUPFAM" id="SSF50331">
    <property type="entry name" value="MOP-like"/>
    <property type="match status" value="1"/>
</dbReference>
<accession>A0A0P1GP22</accession>
<evidence type="ECO:0000259" key="10">
    <source>
        <dbReference type="PROSITE" id="PS50893"/>
    </source>
</evidence>
<dbReference type="GO" id="GO:0016020">
    <property type="term" value="C:membrane"/>
    <property type="evidence" value="ECO:0007669"/>
    <property type="project" value="InterPro"/>
</dbReference>
<dbReference type="InterPro" id="IPR008995">
    <property type="entry name" value="Mo/tungstate-bd_C_term_dom"/>
</dbReference>
<dbReference type="InterPro" id="IPR050334">
    <property type="entry name" value="Molybdenum_import_ModC"/>
</dbReference>
<evidence type="ECO:0000256" key="7">
    <source>
        <dbReference type="ARBA" id="ARBA00022967"/>
    </source>
</evidence>
<keyword evidence="7" id="KW-1278">Translocase</keyword>
<keyword evidence="2" id="KW-1003">Cell membrane</keyword>
<dbReference type="GO" id="GO:0015098">
    <property type="term" value="F:molybdate ion transmembrane transporter activity"/>
    <property type="evidence" value="ECO:0007669"/>
    <property type="project" value="InterPro"/>
</dbReference>
<evidence type="ECO:0000256" key="6">
    <source>
        <dbReference type="ARBA" id="ARBA00022840"/>
    </source>
</evidence>
<evidence type="ECO:0000256" key="5">
    <source>
        <dbReference type="ARBA" id="ARBA00022741"/>
    </source>
</evidence>
<evidence type="ECO:0000256" key="9">
    <source>
        <dbReference type="PROSITE-ProRule" id="PRU01213"/>
    </source>
</evidence>
<dbReference type="PROSITE" id="PS51866">
    <property type="entry name" value="MOP"/>
    <property type="match status" value="1"/>
</dbReference>
<dbReference type="InterPro" id="IPR003439">
    <property type="entry name" value="ABC_transporter-like_ATP-bd"/>
</dbReference>
<keyword evidence="6 12" id="KW-0067">ATP-binding</keyword>
<dbReference type="SMART" id="SM00382">
    <property type="entry name" value="AAA"/>
    <property type="match status" value="1"/>
</dbReference>
<dbReference type="NCBIfam" id="TIGR02142">
    <property type="entry name" value="modC_ABC"/>
    <property type="match status" value="1"/>
</dbReference>
<dbReference type="STRING" id="340021.TM5383_01485"/>
<feature type="domain" description="Mop" evidence="11">
    <location>
        <begin position="294"/>
        <end position="360"/>
    </location>
</feature>
<keyword evidence="13" id="KW-1185">Reference proteome</keyword>
<reference evidence="12 13" key="1">
    <citation type="submission" date="2015-09" db="EMBL/GenBank/DDBJ databases">
        <authorList>
            <consortium name="Swine Surveillance"/>
        </authorList>
    </citation>
    <scope>NUCLEOTIDE SEQUENCE [LARGE SCALE GENOMIC DNA]</scope>
    <source>
        <strain evidence="12 13">CECT 8383</strain>
    </source>
</reference>
<evidence type="ECO:0000256" key="2">
    <source>
        <dbReference type="ARBA" id="ARBA00022475"/>
    </source>
</evidence>
<evidence type="ECO:0000313" key="12">
    <source>
        <dbReference type="EMBL" id="CUH84278.1"/>
    </source>
</evidence>
<dbReference type="InterPro" id="IPR011868">
    <property type="entry name" value="ModC_ABC_ATP-bd"/>
</dbReference>
<dbReference type="InterPro" id="IPR005116">
    <property type="entry name" value="Transp-assoc_OB_typ1"/>
</dbReference>
<dbReference type="Proteomes" id="UP000051681">
    <property type="component" value="Unassembled WGS sequence"/>
</dbReference>
<dbReference type="Gene3D" id="2.40.50.100">
    <property type="match status" value="1"/>
</dbReference>
<dbReference type="EMBL" id="CYSF01000006">
    <property type="protein sequence ID" value="CUH84278.1"/>
    <property type="molecule type" value="Genomic_DNA"/>
</dbReference>
<protein>
    <submittedName>
        <fullName evidence="12">Sulfate/thiosulfate import ATP-binding protein CysA</fullName>
        <ecNumber evidence="12">3.6.3.25</ecNumber>
    </submittedName>
</protein>
<dbReference type="PROSITE" id="PS50893">
    <property type="entry name" value="ABC_TRANSPORTER_2"/>
    <property type="match status" value="1"/>
</dbReference>
<keyword evidence="4" id="KW-0997">Cell inner membrane</keyword>
<dbReference type="EC" id="3.6.3.25" evidence="12"/>
<dbReference type="Gene3D" id="3.40.50.300">
    <property type="entry name" value="P-loop containing nucleotide triphosphate hydrolases"/>
    <property type="match status" value="1"/>
</dbReference>
<dbReference type="PANTHER" id="PTHR43514">
    <property type="entry name" value="ABC TRANSPORTER I FAMILY MEMBER 10"/>
    <property type="match status" value="1"/>
</dbReference>
<dbReference type="OrthoDB" id="9802264at2"/>
<dbReference type="InterPro" id="IPR017871">
    <property type="entry name" value="ABC_transporter-like_CS"/>
</dbReference>
<evidence type="ECO:0000256" key="8">
    <source>
        <dbReference type="ARBA" id="ARBA00023136"/>
    </source>
</evidence>
<keyword evidence="12" id="KW-0378">Hydrolase</keyword>
<dbReference type="InterPro" id="IPR004606">
    <property type="entry name" value="Mop_domain"/>
</dbReference>
<keyword evidence="5" id="KW-0547">Nucleotide-binding</keyword>
<proteinExistence type="predicted"/>
<gene>
    <name evidence="12" type="primary">cysA_1</name>
    <name evidence="12" type="ORF">TM5383_01485</name>
</gene>
<organism evidence="12 13">
    <name type="scientific">Thalassovita mediterranea</name>
    <dbReference type="NCBI Taxonomy" id="340021"/>
    <lineage>
        <taxon>Bacteria</taxon>
        <taxon>Pseudomonadati</taxon>
        <taxon>Pseudomonadota</taxon>
        <taxon>Alphaproteobacteria</taxon>
        <taxon>Rhodobacterales</taxon>
        <taxon>Roseobacteraceae</taxon>
        <taxon>Thalassovita</taxon>
    </lineage>
</organism>
<name>A0A0P1GP22_9RHOB</name>
<dbReference type="PANTHER" id="PTHR43514:SF4">
    <property type="entry name" value="ABC TRANSPORTER I FAMILY MEMBER 10"/>
    <property type="match status" value="1"/>
</dbReference>
<dbReference type="InterPro" id="IPR003593">
    <property type="entry name" value="AAA+_ATPase"/>
</dbReference>
<evidence type="ECO:0000256" key="1">
    <source>
        <dbReference type="ARBA" id="ARBA00022448"/>
    </source>
</evidence>
<keyword evidence="3 9" id="KW-0500">Molybdenum</keyword>